<evidence type="ECO:0000256" key="1">
    <source>
        <dbReference type="ARBA" id="ARBA00001971"/>
    </source>
</evidence>
<comment type="function">
    <text evidence="2">May be involved in the metabolism of insect hormones and in the breakdown of synthetic insecticides.</text>
</comment>
<evidence type="ECO:0000256" key="15">
    <source>
        <dbReference type="RuleBase" id="RU000461"/>
    </source>
</evidence>
<organism evidence="16 17">
    <name type="scientific">Parnassius mnemosyne</name>
    <name type="common">clouded apollo</name>
    <dbReference type="NCBI Taxonomy" id="213953"/>
    <lineage>
        <taxon>Eukaryota</taxon>
        <taxon>Metazoa</taxon>
        <taxon>Ecdysozoa</taxon>
        <taxon>Arthropoda</taxon>
        <taxon>Hexapoda</taxon>
        <taxon>Insecta</taxon>
        <taxon>Pterygota</taxon>
        <taxon>Neoptera</taxon>
        <taxon>Endopterygota</taxon>
        <taxon>Lepidoptera</taxon>
        <taxon>Glossata</taxon>
        <taxon>Ditrysia</taxon>
        <taxon>Papilionoidea</taxon>
        <taxon>Papilionidae</taxon>
        <taxon>Parnassiinae</taxon>
        <taxon>Parnassini</taxon>
        <taxon>Parnassius</taxon>
        <taxon>Driopa</taxon>
    </lineage>
</organism>
<evidence type="ECO:0000256" key="7">
    <source>
        <dbReference type="ARBA" id="ARBA00022723"/>
    </source>
</evidence>
<dbReference type="GO" id="GO:0020037">
    <property type="term" value="F:heme binding"/>
    <property type="evidence" value="ECO:0007669"/>
    <property type="project" value="InterPro"/>
</dbReference>
<dbReference type="Pfam" id="PF00067">
    <property type="entry name" value="p450"/>
    <property type="match status" value="1"/>
</dbReference>
<dbReference type="CDD" id="cd20628">
    <property type="entry name" value="CYP4"/>
    <property type="match status" value="1"/>
</dbReference>
<name>A0AAV1M0J7_9NEOP</name>
<keyword evidence="9" id="KW-0492">Microsome</keyword>
<accession>A0AAV1M0J7</accession>
<evidence type="ECO:0000256" key="12">
    <source>
        <dbReference type="ARBA" id="ARBA00023033"/>
    </source>
</evidence>
<dbReference type="InterPro" id="IPR002401">
    <property type="entry name" value="Cyt_P450_E_grp-I"/>
</dbReference>
<dbReference type="GO" id="GO:0004497">
    <property type="term" value="F:monooxygenase activity"/>
    <property type="evidence" value="ECO:0007669"/>
    <property type="project" value="UniProtKB-KW"/>
</dbReference>
<proteinExistence type="inferred from homology"/>
<comment type="similarity">
    <text evidence="5 15">Belongs to the cytochrome P450 family.</text>
</comment>
<dbReference type="PRINTS" id="PR00385">
    <property type="entry name" value="P450"/>
</dbReference>
<dbReference type="InterPro" id="IPR001128">
    <property type="entry name" value="Cyt_P450"/>
</dbReference>
<evidence type="ECO:0000256" key="6">
    <source>
        <dbReference type="ARBA" id="ARBA00022617"/>
    </source>
</evidence>
<dbReference type="InterPro" id="IPR017972">
    <property type="entry name" value="Cyt_P450_CS"/>
</dbReference>
<evidence type="ECO:0000256" key="4">
    <source>
        <dbReference type="ARBA" id="ARBA00004406"/>
    </source>
</evidence>
<evidence type="ECO:0008006" key="18">
    <source>
        <dbReference type="Google" id="ProtNLM"/>
    </source>
</evidence>
<dbReference type="PANTHER" id="PTHR24291:SF189">
    <property type="entry name" value="CYTOCHROME P450 4C3-RELATED"/>
    <property type="match status" value="1"/>
</dbReference>
<dbReference type="AlphaFoldDB" id="A0AAV1M0J7"/>
<gene>
    <name evidence="16" type="ORF">PARMNEM_LOCUS19890</name>
</gene>
<dbReference type="GO" id="GO:0005506">
    <property type="term" value="F:iron ion binding"/>
    <property type="evidence" value="ECO:0007669"/>
    <property type="project" value="InterPro"/>
</dbReference>
<keyword evidence="7 14" id="KW-0479">Metal-binding</keyword>
<evidence type="ECO:0000256" key="3">
    <source>
        <dbReference type="ARBA" id="ARBA00004174"/>
    </source>
</evidence>
<keyword evidence="13" id="KW-0472">Membrane</keyword>
<evidence type="ECO:0000256" key="13">
    <source>
        <dbReference type="ARBA" id="ARBA00023136"/>
    </source>
</evidence>
<evidence type="ECO:0000256" key="8">
    <source>
        <dbReference type="ARBA" id="ARBA00022824"/>
    </source>
</evidence>
<reference evidence="16 17" key="1">
    <citation type="submission" date="2023-11" db="EMBL/GenBank/DDBJ databases">
        <authorList>
            <person name="Hedman E."/>
            <person name="Englund M."/>
            <person name="Stromberg M."/>
            <person name="Nyberg Akerstrom W."/>
            <person name="Nylinder S."/>
            <person name="Jareborg N."/>
            <person name="Kallberg Y."/>
            <person name="Kronander E."/>
        </authorList>
    </citation>
    <scope>NUCLEOTIDE SEQUENCE [LARGE SCALE GENOMIC DNA]</scope>
</reference>
<protein>
    <recommendedName>
        <fullName evidence="18">Cytochrome P450</fullName>
    </recommendedName>
</protein>
<dbReference type="PANTHER" id="PTHR24291">
    <property type="entry name" value="CYTOCHROME P450 FAMILY 4"/>
    <property type="match status" value="1"/>
</dbReference>
<evidence type="ECO:0000256" key="2">
    <source>
        <dbReference type="ARBA" id="ARBA00003690"/>
    </source>
</evidence>
<dbReference type="PROSITE" id="PS00086">
    <property type="entry name" value="CYTOCHROME_P450"/>
    <property type="match status" value="1"/>
</dbReference>
<feature type="binding site" description="axial binding residue" evidence="14">
    <location>
        <position position="448"/>
    </location>
    <ligand>
        <name>heme</name>
        <dbReference type="ChEBI" id="CHEBI:30413"/>
    </ligand>
    <ligandPart>
        <name>Fe</name>
        <dbReference type="ChEBI" id="CHEBI:18248"/>
    </ligandPart>
</feature>
<evidence type="ECO:0000256" key="11">
    <source>
        <dbReference type="ARBA" id="ARBA00023004"/>
    </source>
</evidence>
<dbReference type="EMBL" id="CAVLGL010000126">
    <property type="protein sequence ID" value="CAK1601226.1"/>
    <property type="molecule type" value="Genomic_DNA"/>
</dbReference>
<evidence type="ECO:0000313" key="17">
    <source>
        <dbReference type="Proteomes" id="UP001314205"/>
    </source>
</evidence>
<keyword evidence="11 14" id="KW-0408">Iron</keyword>
<comment type="cofactor">
    <cofactor evidence="1 14">
        <name>heme</name>
        <dbReference type="ChEBI" id="CHEBI:30413"/>
    </cofactor>
</comment>
<keyword evidence="12 15" id="KW-0503">Monooxygenase</keyword>
<evidence type="ECO:0000256" key="9">
    <source>
        <dbReference type="ARBA" id="ARBA00022848"/>
    </source>
</evidence>
<keyword evidence="6 14" id="KW-0349">Heme</keyword>
<dbReference type="InterPro" id="IPR036396">
    <property type="entry name" value="Cyt_P450_sf"/>
</dbReference>
<sequence>MALITIIIIILVTFFAIYYVQIRYTRTTRILSCIPGPRGWPVIGNFLTILISPKDLFIYLRKLYKIHGGIYQIHAPNMRAVNIFDPADVEVILSSHRFNDKDLPYKFMQPWIGDGLLVSKGNKWHQRRKMLTRAFHFNILKKYSLTMIEQAEELLMKIQTEVGGNQTDVVPLISKTALNVVCETSMGTSMNEDKQSVSDKYFHAIHTISQLLMQRLVRVYLYIDAIFACSKIGKIQKKVVKDLHEFTMKIIQERKRYLTNNNDITNADGDDEVNGKKGRFSMLDLLLENEKQGIIDVEGIRDEVDTFMFAGHDTVAMALSFMIMRIANESEIQNFIYEEMLSIFGESQRRPNLEDLSKMKYLECCIKESLRLYPSAPIISRHITEEVELSGYKIPSDTLCNIHVYDIHHNEKLYPNPEKFIPERFLSENNTLRHPYAYLPFSAGPRNCIGHKFAMMEMKIIMSSLLRRFRLEPVTKPDDITFTCELVLRATHALFVRFLERK</sequence>
<dbReference type="PRINTS" id="PR00463">
    <property type="entry name" value="EP450I"/>
</dbReference>
<keyword evidence="17" id="KW-1185">Reference proteome</keyword>
<evidence type="ECO:0000256" key="10">
    <source>
        <dbReference type="ARBA" id="ARBA00023002"/>
    </source>
</evidence>
<dbReference type="Proteomes" id="UP001314205">
    <property type="component" value="Unassembled WGS sequence"/>
</dbReference>
<evidence type="ECO:0000313" key="16">
    <source>
        <dbReference type="EMBL" id="CAK1601226.1"/>
    </source>
</evidence>
<evidence type="ECO:0000256" key="5">
    <source>
        <dbReference type="ARBA" id="ARBA00010617"/>
    </source>
</evidence>
<evidence type="ECO:0000256" key="14">
    <source>
        <dbReference type="PIRSR" id="PIRSR602401-1"/>
    </source>
</evidence>
<dbReference type="GO" id="GO:0016705">
    <property type="term" value="F:oxidoreductase activity, acting on paired donors, with incorporation or reduction of molecular oxygen"/>
    <property type="evidence" value="ECO:0007669"/>
    <property type="project" value="InterPro"/>
</dbReference>
<dbReference type="InterPro" id="IPR050196">
    <property type="entry name" value="Cytochrome_P450_Monoox"/>
</dbReference>
<comment type="caution">
    <text evidence="16">The sequence shown here is derived from an EMBL/GenBank/DDBJ whole genome shotgun (WGS) entry which is preliminary data.</text>
</comment>
<keyword evidence="10 15" id="KW-0560">Oxidoreductase</keyword>
<dbReference type="SUPFAM" id="SSF48264">
    <property type="entry name" value="Cytochrome P450"/>
    <property type="match status" value="1"/>
</dbReference>
<dbReference type="Gene3D" id="1.10.630.10">
    <property type="entry name" value="Cytochrome P450"/>
    <property type="match status" value="1"/>
</dbReference>
<dbReference type="GO" id="GO:0005789">
    <property type="term" value="C:endoplasmic reticulum membrane"/>
    <property type="evidence" value="ECO:0007669"/>
    <property type="project" value="UniProtKB-SubCell"/>
</dbReference>
<comment type="subcellular location">
    <subcellularLocation>
        <location evidence="4">Endoplasmic reticulum membrane</location>
        <topology evidence="4">Peripheral membrane protein</topology>
    </subcellularLocation>
    <subcellularLocation>
        <location evidence="3">Microsome membrane</location>
        <topology evidence="3">Peripheral membrane protein</topology>
    </subcellularLocation>
</comment>
<keyword evidence="8" id="KW-0256">Endoplasmic reticulum</keyword>